<keyword evidence="3" id="KW-1185">Reference proteome</keyword>
<proteinExistence type="predicted"/>
<sequence>MCGLLQRDLPVESPRMDVRALAEGPARSNPRTWLCGLLRRTRPKEQTTMWYFAWILGTGLASLAAVLNGMWFEMREEDAPGNGR</sequence>
<comment type="caution">
    <text evidence="2">The sequence shown here is derived from an EMBL/GenBank/DDBJ whole genome shotgun (WGS) entry which is preliminary data.</text>
</comment>
<dbReference type="Proteomes" id="UP000623958">
    <property type="component" value="Unassembled WGS sequence"/>
</dbReference>
<protein>
    <recommendedName>
        <fullName evidence="4">Cyd operon protein YbgT</fullName>
    </recommendedName>
</protein>
<evidence type="ECO:0008006" key="4">
    <source>
        <dbReference type="Google" id="ProtNLM"/>
    </source>
</evidence>
<evidence type="ECO:0000256" key="1">
    <source>
        <dbReference type="SAM" id="Phobius"/>
    </source>
</evidence>
<reference evidence="2" key="1">
    <citation type="journal article" date="2014" name="Int. J. Syst. Evol. Microbiol.">
        <title>Complete genome sequence of Corynebacterium casei LMG S-19264T (=DSM 44701T), isolated from a smear-ripened cheese.</title>
        <authorList>
            <consortium name="US DOE Joint Genome Institute (JGI-PGF)"/>
            <person name="Walter F."/>
            <person name="Albersmeier A."/>
            <person name="Kalinowski J."/>
            <person name="Ruckert C."/>
        </authorList>
    </citation>
    <scope>NUCLEOTIDE SEQUENCE</scope>
    <source>
        <strain evidence="2">JCM 13306</strain>
    </source>
</reference>
<keyword evidence="1" id="KW-1133">Transmembrane helix</keyword>
<accession>A0A919KII0</accession>
<dbReference type="InterPro" id="IPR011724">
    <property type="entry name" value="Cyd_oper_YbgT"/>
</dbReference>
<reference evidence="2" key="2">
    <citation type="submission" date="2020-09" db="EMBL/GenBank/DDBJ databases">
        <authorList>
            <person name="Sun Q."/>
            <person name="Ohkuma M."/>
        </authorList>
    </citation>
    <scope>NUCLEOTIDE SEQUENCE</scope>
    <source>
        <strain evidence="2">JCM 13306</strain>
    </source>
</reference>
<dbReference type="InterPro" id="IPR012994">
    <property type="entry name" value="YbgT_YccB"/>
</dbReference>
<evidence type="ECO:0000313" key="2">
    <source>
        <dbReference type="EMBL" id="GHH55561.1"/>
    </source>
</evidence>
<dbReference type="AlphaFoldDB" id="A0A919KII0"/>
<keyword evidence="1" id="KW-0472">Membrane</keyword>
<name>A0A919KII0_9XANT</name>
<organism evidence="2 3">
    <name type="scientific">Xanthomonas boreopolis</name>
    <dbReference type="NCBI Taxonomy" id="86183"/>
    <lineage>
        <taxon>Bacteria</taxon>
        <taxon>Pseudomonadati</taxon>
        <taxon>Pseudomonadota</taxon>
        <taxon>Gammaproteobacteria</taxon>
        <taxon>Lysobacterales</taxon>
        <taxon>Lysobacteraceae</taxon>
        <taxon>Xanthomonas</taxon>
    </lineage>
</organism>
<dbReference type="Pfam" id="PF08173">
    <property type="entry name" value="YbgT_YccB"/>
    <property type="match status" value="1"/>
</dbReference>
<keyword evidence="1" id="KW-0812">Transmembrane</keyword>
<dbReference type="EMBL" id="BNBA01000018">
    <property type="protein sequence ID" value="GHH55561.1"/>
    <property type="molecule type" value="Genomic_DNA"/>
</dbReference>
<dbReference type="NCBIfam" id="TIGR02106">
    <property type="entry name" value="cyd_oper_ybgT"/>
    <property type="match status" value="1"/>
</dbReference>
<feature type="transmembrane region" description="Helical" evidence="1">
    <location>
        <begin position="49"/>
        <end position="72"/>
    </location>
</feature>
<gene>
    <name evidence="2" type="ORF">GCM10009090_24040</name>
</gene>
<evidence type="ECO:0000313" key="3">
    <source>
        <dbReference type="Proteomes" id="UP000623958"/>
    </source>
</evidence>